<proteinExistence type="predicted"/>
<reference evidence="1 2" key="1">
    <citation type="journal article" date="2019" name="Genome Biol. Evol.">
        <title>Insights into the evolution of the New World diploid cottons (Gossypium, subgenus Houzingenia) based on genome sequencing.</title>
        <authorList>
            <person name="Grover C.E."/>
            <person name="Arick M.A. 2nd"/>
            <person name="Thrash A."/>
            <person name="Conover J.L."/>
            <person name="Sanders W.S."/>
            <person name="Peterson D.G."/>
            <person name="Frelichowski J.E."/>
            <person name="Scheffler J.A."/>
            <person name="Scheffler B.E."/>
            <person name="Wendel J.F."/>
        </authorList>
    </citation>
    <scope>NUCLEOTIDE SEQUENCE [LARGE SCALE GENOMIC DNA]</scope>
    <source>
        <strain evidence="1">0</strain>
        <tissue evidence="1">Leaf</tissue>
    </source>
</reference>
<keyword evidence="2" id="KW-1185">Reference proteome</keyword>
<dbReference type="AlphaFoldDB" id="A0A7J9GT96"/>
<organism evidence="1 2">
    <name type="scientific">Gossypium harknessii</name>
    <dbReference type="NCBI Taxonomy" id="34285"/>
    <lineage>
        <taxon>Eukaryota</taxon>
        <taxon>Viridiplantae</taxon>
        <taxon>Streptophyta</taxon>
        <taxon>Embryophyta</taxon>
        <taxon>Tracheophyta</taxon>
        <taxon>Spermatophyta</taxon>
        <taxon>Magnoliopsida</taxon>
        <taxon>eudicotyledons</taxon>
        <taxon>Gunneridae</taxon>
        <taxon>Pentapetalae</taxon>
        <taxon>rosids</taxon>
        <taxon>malvids</taxon>
        <taxon>Malvales</taxon>
        <taxon>Malvaceae</taxon>
        <taxon>Malvoideae</taxon>
        <taxon>Gossypium</taxon>
    </lineage>
</organism>
<name>A0A7J9GT96_9ROSI</name>
<evidence type="ECO:0000313" key="2">
    <source>
        <dbReference type="Proteomes" id="UP000593560"/>
    </source>
</evidence>
<sequence length="58" mass="6412">MLTTLLTLEDFSPVSFLDLYFSSAPSLDGLVKDMLLLDIQVQPDLNSRSISAFCGLFL</sequence>
<accession>A0A7J9GT96</accession>
<dbReference type="EMBL" id="JABFAD010000006">
    <property type="protein sequence ID" value="MBA0800782.1"/>
    <property type="molecule type" value="Genomic_DNA"/>
</dbReference>
<comment type="caution">
    <text evidence="1">The sequence shown here is derived from an EMBL/GenBank/DDBJ whole genome shotgun (WGS) entry which is preliminary data.</text>
</comment>
<protein>
    <submittedName>
        <fullName evidence="1">Uncharacterized protein</fullName>
    </submittedName>
</protein>
<evidence type="ECO:0000313" key="1">
    <source>
        <dbReference type="EMBL" id="MBA0800782.1"/>
    </source>
</evidence>
<gene>
    <name evidence="1" type="ORF">Gohar_011197</name>
</gene>
<dbReference type="Proteomes" id="UP000593560">
    <property type="component" value="Unassembled WGS sequence"/>
</dbReference>